<dbReference type="SUPFAM" id="SSF53244">
    <property type="entry name" value="MurD-like peptide ligases, peptide-binding domain"/>
    <property type="match status" value="1"/>
</dbReference>
<dbReference type="FunFam" id="3.40.1190.10:FF:000011">
    <property type="entry name" value="Folylpolyglutamate synthase/dihydrofolate synthase"/>
    <property type="match status" value="1"/>
</dbReference>
<dbReference type="Gene3D" id="3.90.190.20">
    <property type="entry name" value="Mur ligase, C-terminal domain"/>
    <property type="match status" value="1"/>
</dbReference>
<reference evidence="15" key="1">
    <citation type="journal article" date="2013" name="Genome Announc.">
        <title>Whole-Genome Sequencing of Lactobacillus shenzhenensis Strain LY-73T.</title>
        <authorList>
            <person name="Lin Z."/>
            <person name="Liu Z."/>
            <person name="Yang R."/>
            <person name="Zou Y."/>
            <person name="Wan D."/>
            <person name="Chen J."/>
            <person name="Guo M."/>
            <person name="Zhao J."/>
            <person name="Fang C."/>
            <person name="Yang R."/>
            <person name="Liu F."/>
        </authorList>
    </citation>
    <scope>NUCLEOTIDE SEQUENCE [LARGE SCALE GENOMIC DNA]</scope>
    <source>
        <strain evidence="15">LY-73</strain>
    </source>
</reference>
<dbReference type="InterPro" id="IPR036565">
    <property type="entry name" value="Mur-like_cat_sf"/>
</dbReference>
<feature type="domain" description="Mur ligase C-terminal" evidence="12">
    <location>
        <begin position="301"/>
        <end position="416"/>
    </location>
</feature>
<gene>
    <name evidence="14" type="primary">folC</name>
    <name evidence="14" type="ORF">L248_0136</name>
</gene>
<keyword evidence="8" id="KW-0460">Magnesium</keyword>
<keyword evidence="4 11" id="KW-0436">Ligase</keyword>
<dbReference type="InterPro" id="IPR004101">
    <property type="entry name" value="Mur_ligase_C"/>
</dbReference>
<evidence type="ECO:0000256" key="2">
    <source>
        <dbReference type="ARBA" id="ARBA00008276"/>
    </source>
</evidence>
<evidence type="ECO:0000256" key="5">
    <source>
        <dbReference type="ARBA" id="ARBA00022723"/>
    </source>
</evidence>
<dbReference type="EC" id="6.3.2.17" evidence="3"/>
<evidence type="ECO:0000313" key="15">
    <source>
        <dbReference type="Proteomes" id="UP000030647"/>
    </source>
</evidence>
<accession>U4TYS0</accession>
<dbReference type="GO" id="GO:0004326">
    <property type="term" value="F:tetrahydrofolylpolyglutamate synthase activity"/>
    <property type="evidence" value="ECO:0007669"/>
    <property type="project" value="UniProtKB-EC"/>
</dbReference>
<name>U4TYS0_9LACO</name>
<dbReference type="InterPro" id="IPR018109">
    <property type="entry name" value="Folylpolyglutamate_synth_CS"/>
</dbReference>
<dbReference type="SUPFAM" id="SSF53623">
    <property type="entry name" value="MurD-like peptide ligases, catalytic domain"/>
    <property type="match status" value="1"/>
</dbReference>
<comment type="catalytic activity">
    <reaction evidence="10">
        <text>(6S)-5,6,7,8-tetrahydrofolyl-(gamma-L-Glu)(n) + L-glutamate + ATP = (6S)-5,6,7,8-tetrahydrofolyl-(gamma-L-Glu)(n+1) + ADP + phosphate + H(+)</text>
        <dbReference type="Rhea" id="RHEA:10580"/>
        <dbReference type="Rhea" id="RHEA-COMP:14738"/>
        <dbReference type="Rhea" id="RHEA-COMP:14740"/>
        <dbReference type="ChEBI" id="CHEBI:15378"/>
        <dbReference type="ChEBI" id="CHEBI:29985"/>
        <dbReference type="ChEBI" id="CHEBI:30616"/>
        <dbReference type="ChEBI" id="CHEBI:43474"/>
        <dbReference type="ChEBI" id="CHEBI:141005"/>
        <dbReference type="ChEBI" id="CHEBI:456216"/>
        <dbReference type="EC" id="6.3.2.17"/>
    </reaction>
</comment>
<dbReference type="eggNOG" id="COG0285">
    <property type="taxonomic scope" value="Bacteria"/>
</dbReference>
<dbReference type="Proteomes" id="UP000030647">
    <property type="component" value="Unassembled WGS sequence"/>
</dbReference>
<keyword evidence="15" id="KW-1185">Reference proteome</keyword>
<comment type="similarity">
    <text evidence="2 11">Belongs to the folylpolyglutamate synthase family.</text>
</comment>
<proteinExistence type="inferred from homology"/>
<dbReference type="Gene3D" id="3.40.1190.10">
    <property type="entry name" value="Mur-like, catalytic domain"/>
    <property type="match status" value="1"/>
</dbReference>
<dbReference type="InterPro" id="IPR013221">
    <property type="entry name" value="Mur_ligase_cen"/>
</dbReference>
<organism evidence="14 15">
    <name type="scientific">Schleiferilactobacillus shenzhenensis LY-73</name>
    <dbReference type="NCBI Taxonomy" id="1231336"/>
    <lineage>
        <taxon>Bacteria</taxon>
        <taxon>Bacillati</taxon>
        <taxon>Bacillota</taxon>
        <taxon>Bacilli</taxon>
        <taxon>Lactobacillales</taxon>
        <taxon>Lactobacillaceae</taxon>
        <taxon>Schleiferilactobacillus</taxon>
    </lineage>
</organism>
<dbReference type="GO" id="GO:0005737">
    <property type="term" value="C:cytoplasm"/>
    <property type="evidence" value="ECO:0007669"/>
    <property type="project" value="TreeGrafter"/>
</dbReference>
<comment type="cofactor">
    <cofactor evidence="1">
        <name>Mg(2+)</name>
        <dbReference type="ChEBI" id="CHEBI:18420"/>
    </cofactor>
</comment>
<protein>
    <recommendedName>
        <fullName evidence="3">tetrahydrofolate synthase</fullName>
        <ecNumber evidence="3">6.3.2.17</ecNumber>
    </recommendedName>
    <alternativeName>
        <fullName evidence="9">Tetrahydrofolylpolyglutamate synthase</fullName>
    </alternativeName>
</protein>
<dbReference type="RefSeq" id="WP_022528083.1">
    <property type="nucleotide sequence ID" value="NZ_KI271582.1"/>
</dbReference>
<dbReference type="PANTHER" id="PTHR11136">
    <property type="entry name" value="FOLYLPOLYGLUTAMATE SYNTHASE-RELATED"/>
    <property type="match status" value="1"/>
</dbReference>
<dbReference type="InterPro" id="IPR036615">
    <property type="entry name" value="Mur_ligase_C_dom_sf"/>
</dbReference>
<dbReference type="PANTHER" id="PTHR11136:SF0">
    <property type="entry name" value="DIHYDROFOLATE SYNTHETASE-RELATED"/>
    <property type="match status" value="1"/>
</dbReference>
<evidence type="ECO:0000256" key="10">
    <source>
        <dbReference type="ARBA" id="ARBA00047493"/>
    </source>
</evidence>
<feature type="domain" description="Mur ligase central" evidence="13">
    <location>
        <begin position="133"/>
        <end position="273"/>
    </location>
</feature>
<dbReference type="STRING" id="1231336.L248_0136"/>
<dbReference type="GO" id="GO:0046872">
    <property type="term" value="F:metal ion binding"/>
    <property type="evidence" value="ECO:0007669"/>
    <property type="project" value="UniProtKB-KW"/>
</dbReference>
<sequence length="433" mass="46774">MNYQETLAFIHSRPRLHRGHELTWIKTLLAALDHPERHGQYVHITGTNGKGSVATMTAAMLQAAGLHVGRFISPYITRFNERFQVDGMDISDDALAAAATHVAAVLAQIQKTAPDFAVTEFEFVTALGYYWFAQQHVDVAVIEVGIGGAHDKTNVIQPAVSAITTVGADHLELIGPTLNDVAQEKSGVIKPHTPVVLGAIAPAQTAVITAVAAAQQAPVYRYGQDFSVQHARLRPAQHAWQFDYVRGDAGIAKLRLPSISEYEVQNAAVAITVSQLYMAAQDHVLTPAAVQTGLSNFRWPGRMELLQEAPYLMLDGAHNVPAAKALITSVKKAFPGVSVHLIAAFLKDKDVTDMLALYQRAGWDVTGTDFPDARLLALTDWPATQPPIPRVAGWQRALAGVLQSADAGDLILMAGSLHFVSLVRNTLLKEADS</sequence>
<dbReference type="GO" id="GO:0008841">
    <property type="term" value="F:dihydrofolate synthase activity"/>
    <property type="evidence" value="ECO:0007669"/>
    <property type="project" value="TreeGrafter"/>
</dbReference>
<evidence type="ECO:0000313" key="14">
    <source>
        <dbReference type="EMBL" id="ERL66457.1"/>
    </source>
</evidence>
<dbReference type="Pfam" id="PF02875">
    <property type="entry name" value="Mur_ligase_C"/>
    <property type="match status" value="1"/>
</dbReference>
<evidence type="ECO:0000256" key="3">
    <source>
        <dbReference type="ARBA" id="ARBA00013025"/>
    </source>
</evidence>
<dbReference type="NCBIfam" id="TIGR01499">
    <property type="entry name" value="folC"/>
    <property type="match status" value="1"/>
</dbReference>
<keyword evidence="6 11" id="KW-0547">Nucleotide-binding</keyword>
<dbReference type="OrthoDB" id="9809356at2"/>
<dbReference type="EMBL" id="KI271582">
    <property type="protein sequence ID" value="ERL66457.1"/>
    <property type="molecule type" value="Genomic_DNA"/>
</dbReference>
<evidence type="ECO:0000256" key="4">
    <source>
        <dbReference type="ARBA" id="ARBA00022598"/>
    </source>
</evidence>
<dbReference type="InterPro" id="IPR001645">
    <property type="entry name" value="Folylpolyglutamate_synth"/>
</dbReference>
<keyword evidence="7 11" id="KW-0067">ATP-binding</keyword>
<dbReference type="PIRSF" id="PIRSF001563">
    <property type="entry name" value="Folylpolyglu_synth"/>
    <property type="match status" value="1"/>
</dbReference>
<evidence type="ECO:0000256" key="7">
    <source>
        <dbReference type="ARBA" id="ARBA00022840"/>
    </source>
</evidence>
<evidence type="ECO:0000256" key="8">
    <source>
        <dbReference type="ARBA" id="ARBA00022842"/>
    </source>
</evidence>
<evidence type="ECO:0000259" key="13">
    <source>
        <dbReference type="Pfam" id="PF08245"/>
    </source>
</evidence>
<dbReference type="HOGENOM" id="CLU_015869_1_1_9"/>
<dbReference type="GO" id="GO:0005524">
    <property type="term" value="F:ATP binding"/>
    <property type="evidence" value="ECO:0007669"/>
    <property type="project" value="UniProtKB-KW"/>
</dbReference>
<dbReference type="Pfam" id="PF08245">
    <property type="entry name" value="Mur_ligase_M"/>
    <property type="match status" value="1"/>
</dbReference>
<evidence type="ECO:0000259" key="12">
    <source>
        <dbReference type="Pfam" id="PF02875"/>
    </source>
</evidence>
<dbReference type="AlphaFoldDB" id="U4TYS0"/>
<evidence type="ECO:0000256" key="9">
    <source>
        <dbReference type="ARBA" id="ARBA00030592"/>
    </source>
</evidence>
<evidence type="ECO:0000256" key="11">
    <source>
        <dbReference type="PIRNR" id="PIRNR001563"/>
    </source>
</evidence>
<evidence type="ECO:0000256" key="1">
    <source>
        <dbReference type="ARBA" id="ARBA00001946"/>
    </source>
</evidence>
<keyword evidence="5" id="KW-0479">Metal-binding</keyword>
<evidence type="ECO:0000256" key="6">
    <source>
        <dbReference type="ARBA" id="ARBA00022741"/>
    </source>
</evidence>
<dbReference type="PROSITE" id="PS01012">
    <property type="entry name" value="FOLYLPOLYGLU_SYNT_2"/>
    <property type="match status" value="1"/>
</dbReference>